<protein>
    <recommendedName>
        <fullName evidence="5">Integral membrane protein</fullName>
    </recommendedName>
</protein>
<dbReference type="EMBL" id="BAAAQR010000007">
    <property type="protein sequence ID" value="GAA2148278.1"/>
    <property type="molecule type" value="Genomic_DNA"/>
</dbReference>
<evidence type="ECO:0000256" key="2">
    <source>
        <dbReference type="SAM" id="Phobius"/>
    </source>
</evidence>
<feature type="transmembrane region" description="Helical" evidence="2">
    <location>
        <begin position="202"/>
        <end position="227"/>
    </location>
</feature>
<accession>A0ABP5LNS4</accession>
<feature type="transmembrane region" description="Helical" evidence="2">
    <location>
        <begin position="369"/>
        <end position="388"/>
    </location>
</feature>
<reference evidence="4" key="1">
    <citation type="journal article" date="2019" name="Int. J. Syst. Evol. Microbiol.">
        <title>The Global Catalogue of Microorganisms (GCM) 10K type strain sequencing project: providing services to taxonomists for standard genome sequencing and annotation.</title>
        <authorList>
            <consortium name="The Broad Institute Genomics Platform"/>
            <consortium name="The Broad Institute Genome Sequencing Center for Infectious Disease"/>
            <person name="Wu L."/>
            <person name="Ma J."/>
        </authorList>
    </citation>
    <scope>NUCLEOTIDE SEQUENCE [LARGE SCALE GENOMIC DNA]</scope>
    <source>
        <strain evidence="4">JCM 16022</strain>
    </source>
</reference>
<feature type="transmembrane region" description="Helical" evidence="2">
    <location>
        <begin position="91"/>
        <end position="109"/>
    </location>
</feature>
<dbReference type="RefSeq" id="WP_344152788.1">
    <property type="nucleotide sequence ID" value="NZ_BAAAQR010000007.1"/>
</dbReference>
<evidence type="ECO:0000256" key="1">
    <source>
        <dbReference type="SAM" id="MobiDB-lite"/>
    </source>
</evidence>
<gene>
    <name evidence="3" type="ORF">GCM10009844_26530</name>
</gene>
<feature type="transmembrane region" description="Helical" evidence="2">
    <location>
        <begin position="121"/>
        <end position="141"/>
    </location>
</feature>
<keyword evidence="4" id="KW-1185">Reference proteome</keyword>
<keyword evidence="2" id="KW-1133">Transmembrane helix</keyword>
<keyword evidence="2" id="KW-0472">Membrane</keyword>
<feature type="compositionally biased region" description="Pro residues" evidence="1">
    <location>
        <begin position="460"/>
        <end position="477"/>
    </location>
</feature>
<feature type="transmembrane region" description="Helical" evidence="2">
    <location>
        <begin position="161"/>
        <end position="178"/>
    </location>
</feature>
<feature type="transmembrane region" description="Helical" evidence="2">
    <location>
        <begin position="248"/>
        <end position="271"/>
    </location>
</feature>
<comment type="caution">
    <text evidence="3">The sequence shown here is derived from an EMBL/GenBank/DDBJ whole genome shotgun (WGS) entry which is preliminary data.</text>
</comment>
<feature type="transmembrane region" description="Helical" evidence="2">
    <location>
        <begin position="408"/>
        <end position="435"/>
    </location>
</feature>
<feature type="transmembrane region" description="Helical" evidence="2">
    <location>
        <begin position="341"/>
        <end position="360"/>
    </location>
</feature>
<evidence type="ECO:0008006" key="5">
    <source>
        <dbReference type="Google" id="ProtNLM"/>
    </source>
</evidence>
<evidence type="ECO:0000313" key="4">
    <source>
        <dbReference type="Proteomes" id="UP001501771"/>
    </source>
</evidence>
<feature type="region of interest" description="Disordered" evidence="1">
    <location>
        <begin position="450"/>
        <end position="518"/>
    </location>
</feature>
<proteinExistence type="predicted"/>
<feature type="transmembrane region" description="Helical" evidence="2">
    <location>
        <begin position="56"/>
        <end position="79"/>
    </location>
</feature>
<feature type="region of interest" description="Disordered" evidence="1">
    <location>
        <begin position="1"/>
        <end position="42"/>
    </location>
</feature>
<organism evidence="3 4">
    <name type="scientific">Nocardioides koreensis</name>
    <dbReference type="NCBI Taxonomy" id="433651"/>
    <lineage>
        <taxon>Bacteria</taxon>
        <taxon>Bacillati</taxon>
        <taxon>Actinomycetota</taxon>
        <taxon>Actinomycetes</taxon>
        <taxon>Propionibacteriales</taxon>
        <taxon>Nocardioidaceae</taxon>
        <taxon>Nocardioides</taxon>
    </lineage>
</organism>
<feature type="compositionally biased region" description="Pro residues" evidence="1">
    <location>
        <begin position="16"/>
        <end position="36"/>
    </location>
</feature>
<name>A0ABP5LNS4_9ACTN</name>
<evidence type="ECO:0000313" key="3">
    <source>
        <dbReference type="EMBL" id="GAA2148278.1"/>
    </source>
</evidence>
<dbReference type="Proteomes" id="UP001501771">
    <property type="component" value="Unassembled WGS sequence"/>
</dbReference>
<sequence length="518" mass="53099">MAAAPPPTAPMAAAPTAPPASPPVLPPPPAGPPPTAGPATPRLPSVSWQRLLVGNWLGAGLTAATALVAAGVLSTVLGLMSKPVDFGVDNGLTLVTILLAATFGADLVLDLDTGGDTAHANVGMFPLTVTILALVAAAFVFRRVTARYPRALDAVADAARAALLLGLGVMVLAVVFRADNNEMGRGWGAVLSRGRTGVDAEWGASIAGAFFLAFLVLFVTLVAVLFATRRDWWPAPVKRVHDWTAAPLYGVGTIFAMLPVAGVVGLLLLIFTGDTLGDNDPTDDDLSAGIALIVGLVASGGFWLISLGAGAAYGSVESGSGSSDTTDLHHLAHYAQDTPGLWAAPVVMLVVLFLAAFTVARKTAAPQRILGNLGVFVALLLVALPLMSRLTSMHAGARLDGEDLEGSYYIGQVGWQATLLLALTGLVCAGLVALMSRSINPAAVRAQASALAGRMQSNPGRPPATPPAAPTGPPPSWQPGATEQEIWGRPTMPPPAPDHPTADDGTRIRPMTPPPGQE</sequence>
<keyword evidence="2" id="KW-0812">Transmembrane</keyword>